<dbReference type="PROSITE" id="PS50977">
    <property type="entry name" value="HTH_TETR_2"/>
    <property type="match status" value="1"/>
</dbReference>
<evidence type="ECO:0000256" key="2">
    <source>
        <dbReference type="PROSITE-ProRule" id="PRU00335"/>
    </source>
</evidence>
<evidence type="ECO:0000256" key="1">
    <source>
        <dbReference type="ARBA" id="ARBA00023125"/>
    </source>
</evidence>
<dbReference type="GO" id="GO:0003700">
    <property type="term" value="F:DNA-binding transcription factor activity"/>
    <property type="evidence" value="ECO:0007669"/>
    <property type="project" value="TreeGrafter"/>
</dbReference>
<protein>
    <submittedName>
        <fullName evidence="5">Transcriptional regulator, TetR family</fullName>
    </submittedName>
</protein>
<dbReference type="InterPro" id="IPR001647">
    <property type="entry name" value="HTH_TetR"/>
</dbReference>
<dbReference type="Pfam" id="PF00440">
    <property type="entry name" value="TetR_N"/>
    <property type="match status" value="1"/>
</dbReference>
<dbReference type="GO" id="GO:0000976">
    <property type="term" value="F:transcription cis-regulatory region binding"/>
    <property type="evidence" value="ECO:0007669"/>
    <property type="project" value="TreeGrafter"/>
</dbReference>
<feature type="DNA-binding region" description="H-T-H motif" evidence="2">
    <location>
        <begin position="82"/>
        <end position="101"/>
    </location>
</feature>
<reference evidence="5 6" key="1">
    <citation type="submission" date="2016-10" db="EMBL/GenBank/DDBJ databases">
        <authorList>
            <person name="de Groot N.N."/>
        </authorList>
    </citation>
    <scope>NUCLEOTIDE SEQUENCE [LARGE SCALE GENOMIC DNA]</scope>
    <source>
        <strain>J11</strain>
        <strain evidence="6">PG 39</strain>
    </source>
</reference>
<evidence type="ECO:0000313" key="5">
    <source>
        <dbReference type="EMBL" id="SFG25904.1"/>
    </source>
</evidence>
<feature type="domain" description="HTH tetR-type" evidence="4">
    <location>
        <begin position="59"/>
        <end position="119"/>
    </location>
</feature>
<dbReference type="EMBL" id="FOPJ01000002">
    <property type="protein sequence ID" value="SFG25904.1"/>
    <property type="molecule type" value="Genomic_DNA"/>
</dbReference>
<gene>
    <name evidence="5" type="ORF">SAMN05660282_00386</name>
</gene>
<proteinExistence type="predicted"/>
<dbReference type="Proteomes" id="UP000199065">
    <property type="component" value="Unassembled WGS sequence"/>
</dbReference>
<dbReference type="RefSeq" id="WP_092283898.1">
    <property type="nucleotide sequence ID" value="NZ_FOPJ01000002.1"/>
</dbReference>
<evidence type="ECO:0000313" key="6">
    <source>
        <dbReference type="Proteomes" id="UP000199065"/>
    </source>
</evidence>
<keyword evidence="1 2" id="KW-0238">DNA-binding</keyword>
<keyword evidence="6" id="KW-1185">Reference proteome</keyword>
<dbReference type="SUPFAM" id="SSF46689">
    <property type="entry name" value="Homeodomain-like"/>
    <property type="match status" value="1"/>
</dbReference>
<dbReference type="Pfam" id="PF17928">
    <property type="entry name" value="TetR_C_22"/>
    <property type="match status" value="1"/>
</dbReference>
<dbReference type="PANTHER" id="PTHR30055">
    <property type="entry name" value="HTH-TYPE TRANSCRIPTIONAL REGULATOR RUTR"/>
    <property type="match status" value="1"/>
</dbReference>
<sequence>MSSHARSHPVPESRGDAKAPSAAKGSDAAEDAERLPEGSHNAAPELLFPRRRPAQKRSQERFDRILIASRAALVELGFESFTFDEVARRAEVPIGTLYQFFANKYALICELDRVDTAEAVAELEKFSVQVPALQWPEILEEFIDHLARLWWEDPSRRAVWHAVQSTPATRATAAATEQEMIEIIAKVVAPLAKHLDAEERRRLAGLLVHTVSSMLNYAVRDPEPEHFHSLVQETKRMLIAYLFAVAS</sequence>
<dbReference type="AlphaFoldDB" id="A0A1I2QC36"/>
<dbReference type="InterPro" id="IPR041674">
    <property type="entry name" value="TetR_C_22"/>
</dbReference>
<feature type="region of interest" description="Disordered" evidence="3">
    <location>
        <begin position="1"/>
        <end position="55"/>
    </location>
</feature>
<evidence type="ECO:0000259" key="4">
    <source>
        <dbReference type="PROSITE" id="PS50977"/>
    </source>
</evidence>
<dbReference type="PANTHER" id="PTHR30055:SF226">
    <property type="entry name" value="HTH-TYPE TRANSCRIPTIONAL REGULATOR PKSA"/>
    <property type="match status" value="1"/>
</dbReference>
<name>A0A1I2QC36_9CORY</name>
<evidence type="ECO:0000256" key="3">
    <source>
        <dbReference type="SAM" id="MobiDB-lite"/>
    </source>
</evidence>
<dbReference type="InterPro" id="IPR009057">
    <property type="entry name" value="Homeodomain-like_sf"/>
</dbReference>
<dbReference type="OrthoDB" id="5242390at2"/>
<dbReference type="Gene3D" id="1.10.357.10">
    <property type="entry name" value="Tetracycline Repressor, domain 2"/>
    <property type="match status" value="1"/>
</dbReference>
<organism evidence="5 6">
    <name type="scientific">Corynebacterium spheniscorum</name>
    <dbReference type="NCBI Taxonomy" id="185761"/>
    <lineage>
        <taxon>Bacteria</taxon>
        <taxon>Bacillati</taxon>
        <taxon>Actinomycetota</taxon>
        <taxon>Actinomycetes</taxon>
        <taxon>Mycobacteriales</taxon>
        <taxon>Corynebacteriaceae</taxon>
        <taxon>Corynebacterium</taxon>
    </lineage>
</organism>
<dbReference type="InterPro" id="IPR050109">
    <property type="entry name" value="HTH-type_TetR-like_transc_reg"/>
</dbReference>
<dbReference type="STRING" id="185761.SAMN05660282_00386"/>
<accession>A0A1I2QC36</accession>